<dbReference type="Proteomes" id="UP000430564">
    <property type="component" value="Unassembled WGS sequence"/>
</dbReference>
<dbReference type="InterPro" id="IPR003691">
    <property type="entry name" value="FluC"/>
</dbReference>
<comment type="catalytic activity">
    <reaction evidence="11">
        <text>fluoride(in) = fluoride(out)</text>
        <dbReference type="Rhea" id="RHEA:76159"/>
        <dbReference type="ChEBI" id="CHEBI:17051"/>
    </reaction>
    <physiologicalReaction direction="left-to-right" evidence="11">
        <dbReference type="Rhea" id="RHEA:76160"/>
    </physiologicalReaction>
</comment>
<sequence length="139" mass="14968">MLRERAPMAEKNFRDLLLIFAGGGAGAVLRVLLDVPEFGPWMPANFLACFLMGLSSGILMEGWMSPAAASWWRPLVHTGFLGGLSTFSVLSIASVLKFPESLFIAGLWLLLLLAAFFAAALAGYLIPVLIARVLKSSAR</sequence>
<feature type="transmembrane region" description="Helical" evidence="12">
    <location>
        <begin position="102"/>
        <end position="130"/>
    </location>
</feature>
<feature type="transmembrane region" description="Helical" evidence="12">
    <location>
        <begin position="12"/>
        <end position="32"/>
    </location>
</feature>
<reference evidence="13 14" key="1">
    <citation type="submission" date="2019-10" db="EMBL/GenBank/DDBJ databases">
        <title>Genome diversity of Sutterella seckii.</title>
        <authorList>
            <person name="Chaplin A.V."/>
            <person name="Sokolova S.R."/>
            <person name="Mosin K.A."/>
            <person name="Ivanova E.L."/>
            <person name="Kochetkova T.O."/>
            <person name="Goltsov A.Y."/>
            <person name="Trofimov D.Y."/>
            <person name="Efimov B.A."/>
        </authorList>
    </citation>
    <scope>NUCLEOTIDE SEQUENCE [LARGE SCALE GENOMIC DNA]</scope>
    <source>
        <strain evidence="13 14">ASD393</strain>
    </source>
</reference>
<comment type="similarity">
    <text evidence="10 12">Belongs to the fluoride channel Fluc/FEX (TC 1.A.43) family.</text>
</comment>
<evidence type="ECO:0000256" key="5">
    <source>
        <dbReference type="ARBA" id="ARBA00022989"/>
    </source>
</evidence>
<keyword evidence="9" id="KW-0407">Ion channel</keyword>
<dbReference type="GO" id="GO:0034220">
    <property type="term" value="P:monoatomic ion transmembrane transport"/>
    <property type="evidence" value="ECO:0007669"/>
    <property type="project" value="UniProtKB-KW"/>
</dbReference>
<dbReference type="Pfam" id="PF02537">
    <property type="entry name" value="CRCB"/>
    <property type="match status" value="1"/>
</dbReference>
<evidence type="ECO:0000256" key="9">
    <source>
        <dbReference type="ARBA" id="ARBA00023303"/>
    </source>
</evidence>
<dbReference type="GO" id="GO:0005886">
    <property type="term" value="C:plasma membrane"/>
    <property type="evidence" value="ECO:0007669"/>
    <property type="project" value="UniProtKB-SubCell"/>
</dbReference>
<dbReference type="AlphaFoldDB" id="A0A6I1EKF9"/>
<dbReference type="EMBL" id="WEHX01000026">
    <property type="protein sequence ID" value="KAB7660729.1"/>
    <property type="molecule type" value="Genomic_DNA"/>
</dbReference>
<keyword evidence="6" id="KW-0915">Sodium</keyword>
<organism evidence="13 14">
    <name type="scientific">Sutterella seckii</name>
    <dbReference type="NCBI Taxonomy" id="1944635"/>
    <lineage>
        <taxon>Bacteria</taxon>
        <taxon>Pseudomonadati</taxon>
        <taxon>Pseudomonadota</taxon>
        <taxon>Betaproteobacteria</taxon>
        <taxon>Burkholderiales</taxon>
        <taxon>Sutterellaceae</taxon>
        <taxon>Sutterella</taxon>
    </lineage>
</organism>
<feature type="transmembrane region" description="Helical" evidence="12">
    <location>
        <begin position="44"/>
        <end position="63"/>
    </location>
</feature>
<keyword evidence="7" id="KW-0813">Transport</keyword>
<dbReference type="OrthoDB" id="9806299at2"/>
<evidence type="ECO:0000256" key="11">
    <source>
        <dbReference type="ARBA" id="ARBA00035585"/>
    </source>
</evidence>
<feature type="transmembrane region" description="Helical" evidence="12">
    <location>
        <begin position="75"/>
        <end position="96"/>
    </location>
</feature>
<keyword evidence="3" id="KW-0997">Cell inner membrane</keyword>
<evidence type="ECO:0000313" key="13">
    <source>
        <dbReference type="EMBL" id="KAB7660729.1"/>
    </source>
</evidence>
<evidence type="ECO:0000256" key="3">
    <source>
        <dbReference type="ARBA" id="ARBA00022519"/>
    </source>
</evidence>
<comment type="subcellular location">
    <subcellularLocation>
        <location evidence="1">Cell membrane</location>
        <topology evidence="1">Multi-pass membrane protein</topology>
    </subcellularLocation>
</comment>
<evidence type="ECO:0000256" key="8">
    <source>
        <dbReference type="ARBA" id="ARBA00023136"/>
    </source>
</evidence>
<protein>
    <recommendedName>
        <fullName evidence="12">Fluoride-specific ion channel</fullName>
    </recommendedName>
</protein>
<evidence type="ECO:0000256" key="12">
    <source>
        <dbReference type="RuleBase" id="RU004340"/>
    </source>
</evidence>
<evidence type="ECO:0000256" key="2">
    <source>
        <dbReference type="ARBA" id="ARBA00022475"/>
    </source>
</evidence>
<keyword evidence="7" id="KW-0406">Ion transport</keyword>
<evidence type="ECO:0000256" key="4">
    <source>
        <dbReference type="ARBA" id="ARBA00022692"/>
    </source>
</evidence>
<comment type="function">
    <text evidence="12">Important for reducing fluoride concentration in the cell, thus reducing its toxicity.</text>
</comment>
<gene>
    <name evidence="13" type="ORF">GBM95_05545</name>
</gene>
<evidence type="ECO:0000256" key="6">
    <source>
        <dbReference type="ARBA" id="ARBA00023053"/>
    </source>
</evidence>
<keyword evidence="4 12" id="KW-0812">Transmembrane</keyword>
<keyword evidence="8 12" id="KW-0472">Membrane</keyword>
<proteinExistence type="inferred from homology"/>
<evidence type="ECO:0000256" key="10">
    <source>
        <dbReference type="ARBA" id="ARBA00035120"/>
    </source>
</evidence>
<comment type="caution">
    <text evidence="13">The sequence shown here is derived from an EMBL/GenBank/DDBJ whole genome shotgun (WGS) entry which is preliminary data.</text>
</comment>
<accession>A0A6I1EKF9</accession>
<evidence type="ECO:0000313" key="14">
    <source>
        <dbReference type="Proteomes" id="UP000430564"/>
    </source>
</evidence>
<keyword evidence="5 12" id="KW-1133">Transmembrane helix</keyword>
<keyword evidence="2 12" id="KW-1003">Cell membrane</keyword>
<evidence type="ECO:0000256" key="1">
    <source>
        <dbReference type="ARBA" id="ARBA00004651"/>
    </source>
</evidence>
<evidence type="ECO:0000256" key="7">
    <source>
        <dbReference type="ARBA" id="ARBA00023065"/>
    </source>
</evidence>
<name>A0A6I1EKF9_9BURK</name>